<feature type="domain" description="Lantibiotic dehydratase N-terminal" evidence="1">
    <location>
        <begin position="46"/>
        <end position="689"/>
    </location>
</feature>
<gene>
    <name evidence="2" type="ORF">EV195_107177</name>
</gene>
<dbReference type="Proteomes" id="UP000294564">
    <property type="component" value="Unassembled WGS sequence"/>
</dbReference>
<dbReference type="AlphaFoldDB" id="A0A4R2NRB3"/>
<dbReference type="RefSeq" id="WP_132795280.1">
    <property type="nucleotide sequence ID" value="NZ_SLXM01000007.1"/>
</dbReference>
<organism evidence="2 3">
    <name type="scientific">Tenacibaculum skagerrakense</name>
    <dbReference type="NCBI Taxonomy" id="186571"/>
    <lineage>
        <taxon>Bacteria</taxon>
        <taxon>Pseudomonadati</taxon>
        <taxon>Bacteroidota</taxon>
        <taxon>Flavobacteriia</taxon>
        <taxon>Flavobacteriales</taxon>
        <taxon>Flavobacteriaceae</taxon>
        <taxon>Tenacibaculum</taxon>
    </lineage>
</organism>
<dbReference type="InterPro" id="IPR006827">
    <property type="entry name" value="Lant_deHydtase_N"/>
</dbReference>
<proteinExistence type="predicted"/>
<protein>
    <submittedName>
        <fullName evidence="2">Lantibiotic biosynthesis dehydratase-like protein</fullName>
    </submittedName>
</protein>
<keyword evidence="3" id="KW-1185">Reference proteome</keyword>
<dbReference type="EMBL" id="SLXM01000007">
    <property type="protein sequence ID" value="TCP24011.1"/>
    <property type="molecule type" value="Genomic_DNA"/>
</dbReference>
<dbReference type="OrthoDB" id="1273722at2"/>
<accession>A0A4R2NRB3</accession>
<reference evidence="2 3" key="1">
    <citation type="submission" date="2019-03" db="EMBL/GenBank/DDBJ databases">
        <title>Genomic Encyclopedia of Type Strains, Phase IV (KMG-IV): sequencing the most valuable type-strain genomes for metagenomic binning, comparative biology and taxonomic classification.</title>
        <authorList>
            <person name="Goeker M."/>
        </authorList>
    </citation>
    <scope>NUCLEOTIDE SEQUENCE [LARGE SCALE GENOMIC DNA]</scope>
    <source>
        <strain evidence="2 3">DSM 14836</strain>
    </source>
</reference>
<evidence type="ECO:0000313" key="2">
    <source>
        <dbReference type="EMBL" id="TCP24011.1"/>
    </source>
</evidence>
<name>A0A4R2NRB3_9FLAO</name>
<comment type="caution">
    <text evidence="2">The sequence shown here is derived from an EMBL/GenBank/DDBJ whole genome shotgun (WGS) entry which is preliminary data.</text>
</comment>
<evidence type="ECO:0000259" key="1">
    <source>
        <dbReference type="Pfam" id="PF04738"/>
    </source>
</evidence>
<dbReference type="Pfam" id="PF04738">
    <property type="entry name" value="Lant_dehydr_N"/>
    <property type="match status" value="1"/>
</dbReference>
<evidence type="ECO:0000313" key="3">
    <source>
        <dbReference type="Proteomes" id="UP000294564"/>
    </source>
</evidence>
<sequence>MKKTTNPYIFLRDFCFRTPILSLNFYEDLTKKSSFGLDDLKKLWGDPTIKEAIFLASKSLHDEIDKNIDVNNPKNTEKLKLSFLKYLFRASTRCTPFGLFSGMSVGKITDKTAIELNTIDFFKRKTSFDTDFLFNLATSYSKKEAIKKNAVYFPNSSLYPFYNQYRYVDYQSEKNQRSYSIEAVYKNEYLDSIIKQSEKGASYNELVDSLSSNEISKEEASDFIDSLIYNKILVNNVEVAVTGGDTFDTLLSELEDCKDSSYNLENLYSFQKSLSDLDKKIGNNISNYNKIIEVVKELDIDYNPNYLFQTDLELTTTANEINQKVVYQLQKVIPLLLKINKYQENKNLVHFKNRFIQRYEDQEVLLNEVLDVESGIGYIQNSLVSDTTPFLKNITPTKKKQLTSQYELNEAEKIIVNKYLASQQNKETVLVLKEEDFDSILPENNYLPDTLSAFTEVIQNENDNLIVLYTLSASAGKLLGRFTHSKKVEEIVKKITAIEQQMHPDKILAEIVHLPESRVGNILRRNHLRDFEIPYISKSTLQQENQLNLNDLLVSVRNNKVVLRSKKLQKEIIPKLTNAHNYSYNALPVYEFLADLELQNQRDSLGFSWPSTIAHYSFLPRVVYKNIILSKAKWKLNKDSIPEFLESDNDNTLLIIKNWQEENNVPDFIQIVNNDNTLLINLNHLDSVLILKDTLRKKGKITLEEFLQTSNTFVSNTKNEYFTNECLFTFYNQSKLNKN</sequence>